<evidence type="ECO:0000313" key="2">
    <source>
        <dbReference type="Proteomes" id="UP000678393"/>
    </source>
</evidence>
<dbReference type="AlphaFoldDB" id="A0A8S3ZIV9"/>
<proteinExistence type="predicted"/>
<dbReference type="EMBL" id="CAJHNH020002757">
    <property type="protein sequence ID" value="CAG5127630.1"/>
    <property type="molecule type" value="Genomic_DNA"/>
</dbReference>
<dbReference type="PANTHER" id="PTHR12507">
    <property type="entry name" value="REDUCED GROWTH PHENOTYPE 1 RGP1, YEAST -RELATED"/>
    <property type="match status" value="1"/>
</dbReference>
<evidence type="ECO:0000313" key="1">
    <source>
        <dbReference type="EMBL" id="CAG5127630.1"/>
    </source>
</evidence>
<dbReference type="Proteomes" id="UP000678393">
    <property type="component" value="Unassembled WGS sequence"/>
</dbReference>
<reference evidence="1" key="1">
    <citation type="submission" date="2021-04" db="EMBL/GenBank/DDBJ databases">
        <authorList>
            <consortium name="Molecular Ecology Group"/>
        </authorList>
    </citation>
    <scope>NUCLEOTIDE SEQUENCE</scope>
</reference>
<comment type="caution">
    <text evidence="1">The sequence shown here is derived from an EMBL/GenBank/DDBJ whole genome shotgun (WGS) entry which is preliminary data.</text>
</comment>
<keyword evidence="2" id="KW-1185">Reference proteome</keyword>
<dbReference type="Pfam" id="PF08737">
    <property type="entry name" value="Rgp1"/>
    <property type="match status" value="2"/>
</dbReference>
<gene>
    <name evidence="1" type="ORF">CUNI_LOCUS13188</name>
</gene>
<accession>A0A8S3ZIV9</accession>
<evidence type="ECO:0008006" key="3">
    <source>
        <dbReference type="Google" id="ProtNLM"/>
    </source>
</evidence>
<protein>
    <recommendedName>
        <fullName evidence="3">RAB6A-GEF complex partner protein 2</fullName>
    </recommendedName>
</protein>
<name>A0A8S3ZIV9_9EUPU</name>
<sequence length="399" mass="44474">MLEVTANLPRGPVFLAGETLCCDVTFTNTSKENQSGYEILAWASVQIICQCTVCESRVQLPRENILSAEEASSTGCDTSFVPNKAHGKHFLKNIIEGERGLTVLCTKPTILFCDLKLAPGMSRTYQYEEVIPTDAPPSFRGQAVKYSYKVIVGTQRLEKATKMVRVPFRVLVLYGLNDISVYNETEEIAPSNPFLHNCRKETSVLDVALQVISTVTARKTPHSYNITNARGRVAKFLLFKQAYKLGEDIVGMFDFSVGTVPCVQYSVTLQSEEQISEECRRKPSQGTTVTSYVKHQEMCLHTVRSHVNIPIPLTATPGFITDIVCQRWRLHFEFVTSLTDIPGPESALSDTEERLWQGPSTLNVETMVWDLNIKVFPTNPIHASSVTLMKTSATIHLGD</sequence>
<dbReference type="InterPro" id="IPR014848">
    <property type="entry name" value="Rgp1"/>
</dbReference>
<organism evidence="1 2">
    <name type="scientific">Candidula unifasciata</name>
    <dbReference type="NCBI Taxonomy" id="100452"/>
    <lineage>
        <taxon>Eukaryota</taxon>
        <taxon>Metazoa</taxon>
        <taxon>Spiralia</taxon>
        <taxon>Lophotrochozoa</taxon>
        <taxon>Mollusca</taxon>
        <taxon>Gastropoda</taxon>
        <taxon>Heterobranchia</taxon>
        <taxon>Euthyneura</taxon>
        <taxon>Panpulmonata</taxon>
        <taxon>Eupulmonata</taxon>
        <taxon>Stylommatophora</taxon>
        <taxon>Helicina</taxon>
        <taxon>Helicoidea</taxon>
        <taxon>Geomitridae</taxon>
        <taxon>Candidula</taxon>
    </lineage>
</organism>
<dbReference type="OrthoDB" id="1918at2759"/>